<keyword evidence="1" id="KW-1133">Transmembrane helix</keyword>
<evidence type="ECO:0000313" key="2">
    <source>
        <dbReference type="EMBL" id="OAY51981.1"/>
    </source>
</evidence>
<dbReference type="AlphaFoldDB" id="A0A2C9W1U9"/>
<protein>
    <submittedName>
        <fullName evidence="2">Uncharacterized protein</fullName>
    </submittedName>
</protein>
<feature type="transmembrane region" description="Helical" evidence="1">
    <location>
        <begin position="31"/>
        <end position="48"/>
    </location>
</feature>
<evidence type="ECO:0000256" key="1">
    <source>
        <dbReference type="SAM" id="Phobius"/>
    </source>
</evidence>
<sequence length="87" mass="10475">MRNVYLGSIFQDVDNRLEQSLHANYELKQQHILYLTFSSVIILLGLRIEDLKRKLKNEKNVFFIQPFYIMYVLPTPKYSLIFSQYLN</sequence>
<keyword evidence="1" id="KW-0472">Membrane</keyword>
<reference evidence="2" key="1">
    <citation type="submission" date="2016-02" db="EMBL/GenBank/DDBJ databases">
        <title>WGS assembly of Manihot esculenta.</title>
        <authorList>
            <person name="Bredeson J.V."/>
            <person name="Prochnik S.E."/>
            <person name="Lyons J.B."/>
            <person name="Schmutz J."/>
            <person name="Grimwood J."/>
            <person name="Vrebalov J."/>
            <person name="Bart R.S."/>
            <person name="Amuge T."/>
            <person name="Ferguson M.E."/>
            <person name="Green R."/>
            <person name="Putnam N."/>
            <person name="Stites J."/>
            <person name="Rounsley S."/>
            <person name="Rokhsar D.S."/>
        </authorList>
    </citation>
    <scope>NUCLEOTIDE SEQUENCE [LARGE SCALE GENOMIC DNA]</scope>
    <source>
        <tissue evidence="2">Leaf</tissue>
    </source>
</reference>
<dbReference type="EMBL" id="CM004390">
    <property type="protein sequence ID" value="OAY51981.1"/>
    <property type="molecule type" value="Genomic_DNA"/>
</dbReference>
<keyword evidence="1" id="KW-0812">Transmembrane</keyword>
<gene>
    <name evidence="2" type="ORF">MANES_04G048000</name>
</gene>
<organism evidence="2">
    <name type="scientific">Manihot esculenta</name>
    <name type="common">Cassava</name>
    <name type="synonym">Jatropha manihot</name>
    <dbReference type="NCBI Taxonomy" id="3983"/>
    <lineage>
        <taxon>Eukaryota</taxon>
        <taxon>Viridiplantae</taxon>
        <taxon>Streptophyta</taxon>
        <taxon>Embryophyta</taxon>
        <taxon>Tracheophyta</taxon>
        <taxon>Spermatophyta</taxon>
        <taxon>Magnoliopsida</taxon>
        <taxon>eudicotyledons</taxon>
        <taxon>Gunneridae</taxon>
        <taxon>Pentapetalae</taxon>
        <taxon>rosids</taxon>
        <taxon>fabids</taxon>
        <taxon>Malpighiales</taxon>
        <taxon>Euphorbiaceae</taxon>
        <taxon>Crotonoideae</taxon>
        <taxon>Manihoteae</taxon>
        <taxon>Manihot</taxon>
    </lineage>
</organism>
<name>A0A2C9W1U9_MANES</name>
<proteinExistence type="predicted"/>
<accession>A0A2C9W1U9</accession>